<organism evidence="1 2">
    <name type="scientific">Fusarium oxysporum f. sp. raphani</name>
    <dbReference type="NCBI Taxonomy" id="96318"/>
    <lineage>
        <taxon>Eukaryota</taxon>
        <taxon>Fungi</taxon>
        <taxon>Dikarya</taxon>
        <taxon>Ascomycota</taxon>
        <taxon>Pezizomycotina</taxon>
        <taxon>Sordariomycetes</taxon>
        <taxon>Hypocreomycetidae</taxon>
        <taxon>Hypocreales</taxon>
        <taxon>Nectriaceae</taxon>
        <taxon>Fusarium</taxon>
        <taxon>Fusarium oxysporum species complex</taxon>
    </lineage>
</organism>
<sequence length="75" mass="8228">MASLISDDQSSAISTDASNTTELYSLFHMSGANLRSPDGTHEDTTDDVDDAYKGINWSKLEGYTMATHSMRQHIS</sequence>
<dbReference type="AlphaFoldDB" id="A0A8J5UI81"/>
<evidence type="ECO:0000313" key="2">
    <source>
        <dbReference type="Proteomes" id="UP000693942"/>
    </source>
</evidence>
<reference evidence="1" key="1">
    <citation type="submission" date="2021-04" db="EMBL/GenBank/DDBJ databases">
        <title>First draft genome resource for Brassicaceae pathogens Fusarium oxysporum f. sp. raphani and Fusarium oxysporum f. sp. rapae.</title>
        <authorList>
            <person name="Asai S."/>
        </authorList>
    </citation>
    <scope>NUCLEOTIDE SEQUENCE</scope>
    <source>
        <strain evidence="1">Tf1262</strain>
    </source>
</reference>
<dbReference type="Proteomes" id="UP000693942">
    <property type="component" value="Unassembled WGS sequence"/>
</dbReference>
<protein>
    <submittedName>
        <fullName evidence="1">Uncharacterized protein</fullName>
    </submittedName>
</protein>
<evidence type="ECO:0000313" key="1">
    <source>
        <dbReference type="EMBL" id="KAG7425346.1"/>
    </source>
</evidence>
<accession>A0A8J5UI81</accession>
<comment type="caution">
    <text evidence="1">The sequence shown here is derived from an EMBL/GenBank/DDBJ whole genome shotgun (WGS) entry which is preliminary data.</text>
</comment>
<gene>
    <name evidence="1" type="ORF">Forpi1262_v013232</name>
</gene>
<proteinExistence type="predicted"/>
<name>A0A8J5UI81_FUSOX</name>
<dbReference type="EMBL" id="JAELUR010000011">
    <property type="protein sequence ID" value="KAG7425346.1"/>
    <property type="molecule type" value="Genomic_DNA"/>
</dbReference>